<feature type="coiled-coil region" evidence="1">
    <location>
        <begin position="320"/>
        <end position="358"/>
    </location>
</feature>
<reference evidence="3" key="1">
    <citation type="submission" date="2020-10" db="EMBL/GenBank/DDBJ databases">
        <authorList>
            <person name="Roach M.J.R."/>
        </authorList>
    </citation>
    <scope>NUCLEOTIDE SEQUENCE</scope>
    <source>
        <strain evidence="3">CBS 1945</strain>
    </source>
</reference>
<feature type="compositionally biased region" description="Polar residues" evidence="2">
    <location>
        <begin position="194"/>
        <end position="214"/>
    </location>
</feature>
<dbReference type="OrthoDB" id="3998026at2759"/>
<gene>
    <name evidence="3" type="ORF">FOA43_000527</name>
</gene>
<keyword evidence="1" id="KW-0175">Coiled coil</keyword>
<feature type="compositionally biased region" description="Polar residues" evidence="2">
    <location>
        <begin position="72"/>
        <end position="94"/>
    </location>
</feature>
<sequence>METEGSDSSEKEKSGEDSSTLEKEAEVPASPVPGTGSSSHDSSGVASDADSDSSSAVDNFFAEVSGERQETSLDGVSESSVQATSTVANIPSRTQDLEKSIEIEVPEVLNGTAEEGSKGNSEKAISKPNRKISPMHHEYHEESSKISSSSTPSGESTPIVSSDSSDEEVFTSETPQILPEASDGHVATEASEVGANSQESTGDKSSANHSNGSIDESPLNVLASPTIVHEGSANILQSPNSSTPSYNPPLALPDTPKSTESTEDPDFAETLVPSRNRESSGATGHAQASDHNTDYSPTSSPKITAKTSGSSDDSDNDTSFEEEYDEYIALKKELVELKKQLLDKISQLEDEKKSEDFNMDKYLEHCQLLNDYTNLPSFDFEKRLKLIKMFYPNMNIVDVSRHKDVETSNQSLSFTISFIRLASFRVQIVFDKSDEKVMNLSLSKTGSLNITTEYDQIEKLIKYCEAQKDVSLFIYALNSYIHLFKCRSQLWMDLFAKYFEESVSINGYTKVEAEGKNTRLLAYALLRSSSSFELTKEKKEIVFHWDFFFPMGENYNETIVGDCQSEMKCFVFVESENGKDDAVLDLTETLKGLVKSDGTYKGFSRLIESMLV</sequence>
<feature type="compositionally biased region" description="Low complexity" evidence="2">
    <location>
        <begin position="36"/>
        <end position="58"/>
    </location>
</feature>
<dbReference type="AlphaFoldDB" id="A0A875RN65"/>
<evidence type="ECO:0000313" key="4">
    <source>
        <dbReference type="Proteomes" id="UP000662931"/>
    </source>
</evidence>
<keyword evidence="4" id="KW-1185">Reference proteome</keyword>
<evidence type="ECO:0000313" key="3">
    <source>
        <dbReference type="EMBL" id="QPG73220.1"/>
    </source>
</evidence>
<accession>A0A875RN65</accession>
<dbReference type="KEGG" id="bnn:FOA43_000527"/>
<dbReference type="RefSeq" id="XP_038776785.1">
    <property type="nucleotide sequence ID" value="XM_038920857.1"/>
</dbReference>
<feature type="compositionally biased region" description="Polar residues" evidence="2">
    <location>
        <begin position="294"/>
        <end position="306"/>
    </location>
</feature>
<evidence type="ECO:0000256" key="1">
    <source>
        <dbReference type="SAM" id="Coils"/>
    </source>
</evidence>
<feature type="compositionally biased region" description="Basic and acidic residues" evidence="2">
    <location>
        <begin position="135"/>
        <end position="144"/>
    </location>
</feature>
<evidence type="ECO:0000256" key="2">
    <source>
        <dbReference type="SAM" id="MobiDB-lite"/>
    </source>
</evidence>
<dbReference type="EMBL" id="CP064812">
    <property type="protein sequence ID" value="QPG73220.1"/>
    <property type="molecule type" value="Genomic_DNA"/>
</dbReference>
<feature type="compositionally biased region" description="Basic and acidic residues" evidence="2">
    <location>
        <begin position="8"/>
        <end position="26"/>
    </location>
</feature>
<protein>
    <submittedName>
        <fullName evidence="3">Uncharacterized protein</fullName>
    </submittedName>
</protein>
<feature type="compositionally biased region" description="Basic and acidic residues" evidence="2">
    <location>
        <begin position="115"/>
        <end position="125"/>
    </location>
</feature>
<dbReference type="Proteomes" id="UP000662931">
    <property type="component" value="Chromosome 1"/>
</dbReference>
<organism evidence="3 4">
    <name type="scientific">Eeniella nana</name>
    <name type="common">Yeast</name>
    <name type="synonym">Brettanomyces nanus</name>
    <dbReference type="NCBI Taxonomy" id="13502"/>
    <lineage>
        <taxon>Eukaryota</taxon>
        <taxon>Fungi</taxon>
        <taxon>Dikarya</taxon>
        <taxon>Ascomycota</taxon>
        <taxon>Saccharomycotina</taxon>
        <taxon>Pichiomycetes</taxon>
        <taxon>Pichiales</taxon>
        <taxon>Pichiaceae</taxon>
        <taxon>Brettanomyces</taxon>
    </lineage>
</organism>
<feature type="compositionally biased region" description="Low complexity" evidence="2">
    <location>
        <begin position="145"/>
        <end position="156"/>
    </location>
</feature>
<name>A0A875RN65_EENNA</name>
<feature type="region of interest" description="Disordered" evidence="2">
    <location>
        <begin position="1"/>
        <end position="320"/>
    </location>
</feature>
<proteinExistence type="predicted"/>
<dbReference type="GeneID" id="62193928"/>